<dbReference type="Gene3D" id="3.30.1150.10">
    <property type="match status" value="1"/>
</dbReference>
<dbReference type="Pfam" id="PF03544">
    <property type="entry name" value="TonB_C"/>
    <property type="match status" value="1"/>
</dbReference>
<name>A0A2S6IRU1_9FLAO</name>
<dbReference type="RefSeq" id="WP_104514494.1">
    <property type="nucleotide sequence ID" value="NZ_MQVW01000027.1"/>
</dbReference>
<dbReference type="OrthoDB" id="1522859at2"/>
<gene>
    <name evidence="4" type="ORF">LY01_00795</name>
</gene>
<dbReference type="AlphaFoldDB" id="A0A2S6IRU1"/>
<feature type="transmembrane region" description="Helical" evidence="2">
    <location>
        <begin position="31"/>
        <end position="49"/>
    </location>
</feature>
<keyword evidence="2" id="KW-0812">Transmembrane</keyword>
<feature type="region of interest" description="Disordered" evidence="1">
    <location>
        <begin position="81"/>
        <end position="158"/>
    </location>
</feature>
<dbReference type="Proteomes" id="UP000239002">
    <property type="component" value="Unassembled WGS sequence"/>
</dbReference>
<feature type="domain" description="TonB C-terminal" evidence="3">
    <location>
        <begin position="214"/>
        <end position="274"/>
    </location>
</feature>
<evidence type="ECO:0000313" key="4">
    <source>
        <dbReference type="EMBL" id="PPK96969.1"/>
    </source>
</evidence>
<feature type="compositionally biased region" description="Acidic residues" evidence="1">
    <location>
        <begin position="114"/>
        <end position="125"/>
    </location>
</feature>
<feature type="compositionally biased region" description="Low complexity" evidence="1">
    <location>
        <begin position="141"/>
        <end position="156"/>
    </location>
</feature>
<feature type="region of interest" description="Disordered" evidence="1">
    <location>
        <begin position="1"/>
        <end position="23"/>
    </location>
</feature>
<accession>A0A2S6IRU1</accession>
<keyword evidence="5" id="KW-1185">Reference proteome</keyword>
<evidence type="ECO:0000259" key="3">
    <source>
        <dbReference type="Pfam" id="PF03544"/>
    </source>
</evidence>
<dbReference type="GO" id="GO:0055085">
    <property type="term" value="P:transmembrane transport"/>
    <property type="evidence" value="ECO:0007669"/>
    <property type="project" value="InterPro"/>
</dbReference>
<dbReference type="InterPro" id="IPR037682">
    <property type="entry name" value="TonB_C"/>
</dbReference>
<sequence>MNTSNEKRDAATSQNTRREDKKAANTKVNPIVNFQIGLIAALVAAFLIIELTTEVPETTVYPPISVDMTTDEPYLGSFTIIDNSPKPVVKKTHKPKVETPKVDPNKPPKVVENDQPDVPEQDEDTKEPVENKLVDTDTSDADAASSNNDAPASKPSGPTVIAALHEVPLFPGCSSRMDSKERVECLNKKMGRFIQRKFDTSLGNDLNENGMVKIAVQFTIGVDGLPKDILVKAPNKKLEEEAYKVISRLPKMTPGKIDNAAVNVTYALPIRFQIND</sequence>
<dbReference type="SUPFAM" id="SSF74653">
    <property type="entry name" value="TolA/TonB C-terminal domain"/>
    <property type="match status" value="1"/>
</dbReference>
<proteinExistence type="predicted"/>
<organism evidence="4 5">
    <name type="scientific">Nonlabens xylanidelens</name>
    <dbReference type="NCBI Taxonomy" id="191564"/>
    <lineage>
        <taxon>Bacteria</taxon>
        <taxon>Pseudomonadati</taxon>
        <taxon>Bacteroidota</taxon>
        <taxon>Flavobacteriia</taxon>
        <taxon>Flavobacteriales</taxon>
        <taxon>Flavobacteriaceae</taxon>
        <taxon>Nonlabens</taxon>
    </lineage>
</organism>
<comment type="caution">
    <text evidence="4">The sequence shown here is derived from an EMBL/GenBank/DDBJ whole genome shotgun (WGS) entry which is preliminary data.</text>
</comment>
<reference evidence="4 5" key="1">
    <citation type="submission" date="2018-02" db="EMBL/GenBank/DDBJ databases">
        <title>Genomic Encyclopedia of Archaeal and Bacterial Type Strains, Phase II (KMG-II): from individual species to whole genera.</title>
        <authorList>
            <person name="Goeker M."/>
        </authorList>
    </citation>
    <scope>NUCLEOTIDE SEQUENCE [LARGE SCALE GENOMIC DNA]</scope>
    <source>
        <strain evidence="4 5">DSM 16809</strain>
    </source>
</reference>
<feature type="compositionally biased region" description="Basic and acidic residues" evidence="1">
    <location>
        <begin position="95"/>
        <end position="112"/>
    </location>
</feature>
<evidence type="ECO:0000256" key="1">
    <source>
        <dbReference type="SAM" id="MobiDB-lite"/>
    </source>
</evidence>
<evidence type="ECO:0000313" key="5">
    <source>
        <dbReference type="Proteomes" id="UP000239002"/>
    </source>
</evidence>
<keyword evidence="2" id="KW-1133">Transmembrane helix</keyword>
<dbReference type="EMBL" id="PTJE01000001">
    <property type="protein sequence ID" value="PPK96969.1"/>
    <property type="molecule type" value="Genomic_DNA"/>
</dbReference>
<keyword evidence="2" id="KW-0472">Membrane</keyword>
<evidence type="ECO:0000256" key="2">
    <source>
        <dbReference type="SAM" id="Phobius"/>
    </source>
</evidence>
<protein>
    <submittedName>
        <fullName evidence="4">Protein TonB</fullName>
    </submittedName>
</protein>
<feature type="compositionally biased region" description="Basic and acidic residues" evidence="1">
    <location>
        <begin position="126"/>
        <end position="135"/>
    </location>
</feature>